<reference evidence="1" key="3">
    <citation type="submission" date="2020-02" db="EMBL/GenBank/DDBJ databases">
        <authorList>
            <person name="Matsumoto Y."/>
            <person name="Motooka D."/>
            <person name="Nakamura S."/>
        </authorList>
    </citation>
    <scope>NUCLEOTIDE SEQUENCE</scope>
    <source>
        <strain evidence="1">JCM 12405</strain>
    </source>
</reference>
<dbReference type="STRING" id="126673.AWC01_11335"/>
<dbReference type="InterPro" id="IPR045660">
    <property type="entry name" value="DUF6390"/>
</dbReference>
<accession>A0A1X1T7R9</accession>
<proteinExistence type="predicted"/>
<dbReference type="Proteomes" id="UP000467201">
    <property type="component" value="Chromosome"/>
</dbReference>
<dbReference type="Pfam" id="PF19927">
    <property type="entry name" value="DUF6390"/>
    <property type="match status" value="1"/>
</dbReference>
<reference evidence="1 4" key="2">
    <citation type="journal article" date="2019" name="Emerg. Microbes Infect.">
        <title>Comprehensive subspecies identification of 175 nontuberculous mycobacteria species based on 7547 genomic profiles.</title>
        <authorList>
            <person name="Matsumoto Y."/>
            <person name="Kinjo T."/>
            <person name="Motooka D."/>
            <person name="Nabeya D."/>
            <person name="Jung N."/>
            <person name="Uechi K."/>
            <person name="Horii T."/>
            <person name="Iida T."/>
            <person name="Fujita J."/>
            <person name="Nakamura S."/>
        </authorList>
    </citation>
    <scope>NUCLEOTIDE SEQUENCE [LARGE SCALE GENOMIC DNA]</scope>
    <source>
        <strain evidence="1 4">JCM 12405</strain>
    </source>
</reference>
<dbReference type="OrthoDB" id="2111648at2"/>
<evidence type="ECO:0000313" key="4">
    <source>
        <dbReference type="Proteomes" id="UP000467201"/>
    </source>
</evidence>
<reference evidence="2 3" key="1">
    <citation type="submission" date="2016-01" db="EMBL/GenBank/DDBJ databases">
        <title>The new phylogeny of the genus Mycobacterium.</title>
        <authorList>
            <person name="Tarcisio F."/>
            <person name="Conor M."/>
            <person name="Antonella G."/>
            <person name="Elisabetta G."/>
            <person name="Giulia F.S."/>
            <person name="Sara T."/>
            <person name="Anna F."/>
            <person name="Clotilde B."/>
            <person name="Roberto B."/>
            <person name="Veronica D.S."/>
            <person name="Fabio R."/>
            <person name="Monica P."/>
            <person name="Olivier J."/>
            <person name="Enrico T."/>
            <person name="Nicola S."/>
        </authorList>
    </citation>
    <scope>NUCLEOTIDE SEQUENCE [LARGE SCALE GENOMIC DNA]</scope>
    <source>
        <strain evidence="2 3">DSM 44339</strain>
    </source>
</reference>
<dbReference type="EMBL" id="AP022605">
    <property type="protein sequence ID" value="BBZ07318.1"/>
    <property type="molecule type" value="Genomic_DNA"/>
</dbReference>
<dbReference type="Proteomes" id="UP000193564">
    <property type="component" value="Unassembled WGS sequence"/>
</dbReference>
<name>A0A1X1T7R9_9MYCO</name>
<sequence length="247" mass="26496">MLPTRRRGDTLFAQYAFPPNELGYCGPPGTATVGGVTELAGQAREFDGAWPYLRALAAAAGDTDVLDEDVVRSYWIGGGLLHDVDAEGLLKALQRAFTGQVTGLLDAVPAGTALAHHSFHVFVVYPWARFLDRDPTTPIRVMQQCRIRSGTVESVDSDHVALSTRPLTVDGGALALGAATSERVRWRRDGASLIPAPRPGDRVAAHWDWVCDVLTEDDVMALTAATQATLDLVNLIRAAVNRGAPTQ</sequence>
<dbReference type="AlphaFoldDB" id="A0A1X1T7R9"/>
<evidence type="ECO:0000313" key="2">
    <source>
        <dbReference type="EMBL" id="ORV40633.1"/>
    </source>
</evidence>
<keyword evidence="3" id="KW-1185">Reference proteome</keyword>
<organism evidence="2 3">
    <name type="scientific">Mycolicibacterium doricum</name>
    <dbReference type="NCBI Taxonomy" id="126673"/>
    <lineage>
        <taxon>Bacteria</taxon>
        <taxon>Bacillati</taxon>
        <taxon>Actinomycetota</taxon>
        <taxon>Actinomycetes</taxon>
        <taxon>Mycobacteriales</taxon>
        <taxon>Mycobacteriaceae</taxon>
        <taxon>Mycolicibacterium</taxon>
    </lineage>
</organism>
<gene>
    <name evidence="2" type="ORF">AWC01_11335</name>
    <name evidence="1" type="ORF">MDOR_14870</name>
</gene>
<dbReference type="EMBL" id="LQOS01000029">
    <property type="protein sequence ID" value="ORV40633.1"/>
    <property type="molecule type" value="Genomic_DNA"/>
</dbReference>
<protein>
    <submittedName>
        <fullName evidence="2">Uncharacterized protein</fullName>
    </submittedName>
</protein>
<dbReference type="RefSeq" id="WP_085190985.1">
    <property type="nucleotide sequence ID" value="NZ_AP022605.1"/>
</dbReference>
<evidence type="ECO:0000313" key="3">
    <source>
        <dbReference type="Proteomes" id="UP000193564"/>
    </source>
</evidence>
<evidence type="ECO:0000313" key="1">
    <source>
        <dbReference type="EMBL" id="BBZ07318.1"/>
    </source>
</evidence>
<dbReference type="KEGG" id="mdr:MDOR_14870"/>